<dbReference type="Gene3D" id="3.40.50.300">
    <property type="entry name" value="P-loop containing nucleotide triphosphate hydrolases"/>
    <property type="match status" value="1"/>
</dbReference>
<dbReference type="SUPFAM" id="SSF52540">
    <property type="entry name" value="P-loop containing nucleoside triphosphate hydrolases"/>
    <property type="match status" value="1"/>
</dbReference>
<evidence type="ECO:0000256" key="3">
    <source>
        <dbReference type="SAM" id="MobiDB-lite"/>
    </source>
</evidence>
<dbReference type="GO" id="GO:0005524">
    <property type="term" value="F:ATP binding"/>
    <property type="evidence" value="ECO:0007669"/>
    <property type="project" value="UniProtKB-KW"/>
</dbReference>
<dbReference type="Proteomes" id="UP000265419">
    <property type="component" value="Unassembled WGS sequence"/>
</dbReference>
<dbReference type="NCBIfam" id="NF040713">
    <property type="entry name" value="ZapE"/>
    <property type="match status" value="1"/>
</dbReference>
<evidence type="ECO:0000313" key="4">
    <source>
        <dbReference type="EMBL" id="RII43094.1"/>
    </source>
</evidence>
<dbReference type="InterPro" id="IPR027417">
    <property type="entry name" value="P-loop_NTPase"/>
</dbReference>
<dbReference type="PANTHER" id="PTHR12169:SF6">
    <property type="entry name" value="AFG1-LIKE ATPASE"/>
    <property type="match status" value="1"/>
</dbReference>
<keyword evidence="4" id="KW-0131">Cell cycle</keyword>
<evidence type="ECO:0000256" key="1">
    <source>
        <dbReference type="ARBA" id="ARBA00022741"/>
    </source>
</evidence>
<keyword evidence="4" id="KW-0132">Cell division</keyword>
<comment type="caution">
    <text evidence="4">The sequence shown here is derived from an EMBL/GenBank/DDBJ whole genome shotgun (WGS) entry which is preliminary data.</text>
</comment>
<dbReference type="GO" id="GO:0005737">
    <property type="term" value="C:cytoplasm"/>
    <property type="evidence" value="ECO:0007669"/>
    <property type="project" value="TreeGrafter"/>
</dbReference>
<dbReference type="InterPro" id="IPR005654">
    <property type="entry name" value="ATPase_AFG1-like"/>
</dbReference>
<dbReference type="AlphaFoldDB" id="A0A399JCZ1"/>
<protein>
    <submittedName>
        <fullName evidence="4">Cell division protein ZapE</fullName>
    </submittedName>
</protein>
<evidence type="ECO:0000313" key="5">
    <source>
        <dbReference type="Proteomes" id="UP000265419"/>
    </source>
</evidence>
<name>A0A399JCZ1_9MICC</name>
<gene>
    <name evidence="4" type="ORF">DWB68_03415</name>
</gene>
<dbReference type="PANTHER" id="PTHR12169">
    <property type="entry name" value="ATPASE N2B"/>
    <property type="match status" value="1"/>
</dbReference>
<accession>A0A399JCZ1</accession>
<dbReference type="GO" id="GO:0032153">
    <property type="term" value="C:cell division site"/>
    <property type="evidence" value="ECO:0007669"/>
    <property type="project" value="TreeGrafter"/>
</dbReference>
<reference evidence="4 5" key="1">
    <citation type="submission" date="2018-07" db="EMBL/GenBank/DDBJ databases">
        <title>Arthrobacter sp. nov., isolated from raw cow's milk with high bacterial count.</title>
        <authorList>
            <person name="Hahne J."/>
            <person name="Isele D."/>
            <person name="Lipski A."/>
        </authorList>
    </citation>
    <scope>NUCLEOTIDE SEQUENCE [LARGE SCALE GENOMIC DNA]</scope>
    <source>
        <strain evidence="4 5">JZ R-35</strain>
    </source>
</reference>
<dbReference type="EMBL" id="QQXK01000005">
    <property type="protein sequence ID" value="RII43094.1"/>
    <property type="molecule type" value="Genomic_DNA"/>
</dbReference>
<feature type="region of interest" description="Disordered" evidence="3">
    <location>
        <begin position="1"/>
        <end position="22"/>
    </location>
</feature>
<feature type="compositionally biased region" description="Low complexity" evidence="3">
    <location>
        <begin position="1"/>
        <end position="15"/>
    </location>
</feature>
<evidence type="ECO:0000256" key="2">
    <source>
        <dbReference type="ARBA" id="ARBA00022840"/>
    </source>
</evidence>
<dbReference type="Pfam" id="PF03969">
    <property type="entry name" value="AFG1_ATPase"/>
    <property type="match status" value="1"/>
</dbReference>
<keyword evidence="5" id="KW-1185">Reference proteome</keyword>
<dbReference type="GO" id="GO:0016887">
    <property type="term" value="F:ATP hydrolysis activity"/>
    <property type="evidence" value="ECO:0007669"/>
    <property type="project" value="InterPro"/>
</dbReference>
<keyword evidence="2" id="KW-0067">ATP-binding</keyword>
<sequence>MDSMSSSPSTTQPDSPAVASPWEDVNAEGLREAAAEAGHTLDAEQLAAIEAIAAKHPRGVYLHGAVGRGKSWLADRVLAQITGPTKRLHVHGFLKELQHHMAVEQLPLPEAVAALIGDARFLLLDEFHVHDIADAIMLRRTLVTLLEGDTALLMTSNYPPERLLPNPSFHDAVLPAIEAIQENLETVHLGGEHDYRVQSEHTGGFASGRWNVGEAPSQGHDVVQVPLSPTRALSALAAGDGTLRVHWDELCYGNVSVGDYLTLASDFERFELLGVPNPQFMDPEPFQRLAYLLDVLVDADRPLIVWAATERAAFATAMRRPRDVERLTSRLQLLQEG</sequence>
<organism evidence="4 5">
    <name type="scientific">Galactobacter valiniphilus</name>
    <dbReference type="NCBI Taxonomy" id="2676122"/>
    <lineage>
        <taxon>Bacteria</taxon>
        <taxon>Bacillati</taxon>
        <taxon>Actinomycetota</taxon>
        <taxon>Actinomycetes</taxon>
        <taxon>Micrococcales</taxon>
        <taxon>Micrococcaceae</taxon>
        <taxon>Galactobacter</taxon>
    </lineage>
</organism>
<keyword evidence="1" id="KW-0547">Nucleotide-binding</keyword>
<dbReference type="GO" id="GO:0051301">
    <property type="term" value="P:cell division"/>
    <property type="evidence" value="ECO:0007669"/>
    <property type="project" value="UniProtKB-KW"/>
</dbReference>
<proteinExistence type="predicted"/>